<name>A0A9P4V2K5_9PLEO</name>
<dbReference type="InterPro" id="IPR044851">
    <property type="entry name" value="Wax_synthase"/>
</dbReference>
<evidence type="ECO:0000256" key="3">
    <source>
        <dbReference type="ARBA" id="ARBA00007282"/>
    </source>
</evidence>
<comment type="similarity">
    <text evidence="3">Belongs to the wax synthase family.</text>
</comment>
<comment type="subcellular location">
    <subcellularLocation>
        <location evidence="1">Membrane</location>
        <topology evidence="1">Multi-pass membrane protein</topology>
    </subcellularLocation>
</comment>
<feature type="transmembrane region" description="Helical" evidence="8">
    <location>
        <begin position="350"/>
        <end position="367"/>
    </location>
</feature>
<reference evidence="10" key="1">
    <citation type="journal article" date="2020" name="Stud. Mycol.">
        <title>101 Dothideomycetes genomes: a test case for predicting lifestyles and emergence of pathogens.</title>
        <authorList>
            <person name="Haridas S."/>
            <person name="Albert R."/>
            <person name="Binder M."/>
            <person name="Bloem J."/>
            <person name="Labutti K."/>
            <person name="Salamov A."/>
            <person name="Andreopoulos B."/>
            <person name="Baker S."/>
            <person name="Barry K."/>
            <person name="Bills G."/>
            <person name="Bluhm B."/>
            <person name="Cannon C."/>
            <person name="Castanera R."/>
            <person name="Culley D."/>
            <person name="Daum C."/>
            <person name="Ezra D."/>
            <person name="Gonzalez J."/>
            <person name="Henrissat B."/>
            <person name="Kuo A."/>
            <person name="Liang C."/>
            <person name="Lipzen A."/>
            <person name="Lutzoni F."/>
            <person name="Magnuson J."/>
            <person name="Mondo S."/>
            <person name="Nolan M."/>
            <person name="Ohm R."/>
            <person name="Pangilinan J."/>
            <person name="Park H.-J."/>
            <person name="Ramirez L."/>
            <person name="Alfaro M."/>
            <person name="Sun H."/>
            <person name="Tritt A."/>
            <person name="Yoshinaga Y."/>
            <person name="Zwiers L.-H."/>
            <person name="Turgeon B."/>
            <person name="Goodwin S."/>
            <person name="Spatafora J."/>
            <person name="Crous P."/>
            <person name="Grigoriev I."/>
        </authorList>
    </citation>
    <scope>NUCLEOTIDE SEQUENCE</scope>
    <source>
        <strain evidence="10">CBS 125425</strain>
    </source>
</reference>
<sequence>MINQIAVTTHLALIAVQLLFIAAPPFSFRNSFLAGAIVVLVISTHIVGPSSDQVSEAQPYTVLWPIWLATLEKCITARNSNIEDSYWRIDRPEREGNDMLPFAPMKFLWVGAMMANRRLIRWNMQVPNVRPVRTKGTPAANQLPKWRFLVTQIFNLLEMIIGIDVVIQILLRSHAINTDNHGERPFNKVLLGFALGFSEYALQNIMYAAGAILTVLFNLCQPEDWPPLFGKFIDATTVGAFWGKCWHQSIRRPLTTFSNCATNLMGLAPGSALRYYVHVWIAFAISGMMHAQAFALLPLPSNLTRGMVATGTMYFFLWQALVVNAEDLIDRVLRTAGIETSSFGRWKRPIGYCWVVLSLAISLPWVADILMELWGIEQMRSSPTLAGPLLDKVWTKG</sequence>
<evidence type="ECO:0000256" key="8">
    <source>
        <dbReference type="SAM" id="Phobius"/>
    </source>
</evidence>
<keyword evidence="7 8" id="KW-0472">Membrane</keyword>
<dbReference type="PANTHER" id="PTHR31595">
    <property type="entry name" value="LONG-CHAIN-ALCOHOL O-FATTY-ACYLTRANSFERASE 3-RELATED"/>
    <property type="match status" value="1"/>
</dbReference>
<dbReference type="Pfam" id="PF13813">
    <property type="entry name" value="MBOAT_2"/>
    <property type="match status" value="1"/>
</dbReference>
<proteinExistence type="inferred from homology"/>
<evidence type="ECO:0000256" key="6">
    <source>
        <dbReference type="ARBA" id="ARBA00022989"/>
    </source>
</evidence>
<gene>
    <name evidence="10" type="ORF">EJ04DRAFT_553344</name>
</gene>
<dbReference type="GO" id="GO:0008374">
    <property type="term" value="F:O-acyltransferase activity"/>
    <property type="evidence" value="ECO:0007669"/>
    <property type="project" value="InterPro"/>
</dbReference>
<dbReference type="AlphaFoldDB" id="A0A9P4V2K5"/>
<dbReference type="GO" id="GO:0006629">
    <property type="term" value="P:lipid metabolic process"/>
    <property type="evidence" value="ECO:0007669"/>
    <property type="project" value="InterPro"/>
</dbReference>
<evidence type="ECO:0000256" key="5">
    <source>
        <dbReference type="ARBA" id="ARBA00022692"/>
    </source>
</evidence>
<feature type="transmembrane region" description="Helical" evidence="8">
    <location>
        <begin position="275"/>
        <end position="295"/>
    </location>
</feature>
<keyword evidence="5 8" id="KW-0812">Transmembrane</keyword>
<evidence type="ECO:0000259" key="9">
    <source>
        <dbReference type="Pfam" id="PF13813"/>
    </source>
</evidence>
<accession>A0A9P4V2K5</accession>
<evidence type="ECO:0000256" key="4">
    <source>
        <dbReference type="ARBA" id="ARBA00022679"/>
    </source>
</evidence>
<dbReference type="InterPro" id="IPR032805">
    <property type="entry name" value="Wax_synthase_dom"/>
</dbReference>
<comment type="pathway">
    <text evidence="2">Secondary metabolite biosynthesis.</text>
</comment>
<dbReference type="GO" id="GO:0016020">
    <property type="term" value="C:membrane"/>
    <property type="evidence" value="ECO:0007669"/>
    <property type="project" value="UniProtKB-SubCell"/>
</dbReference>
<keyword evidence="4" id="KW-0808">Transferase</keyword>
<organism evidence="10 11">
    <name type="scientific">Polyplosphaeria fusca</name>
    <dbReference type="NCBI Taxonomy" id="682080"/>
    <lineage>
        <taxon>Eukaryota</taxon>
        <taxon>Fungi</taxon>
        <taxon>Dikarya</taxon>
        <taxon>Ascomycota</taxon>
        <taxon>Pezizomycotina</taxon>
        <taxon>Dothideomycetes</taxon>
        <taxon>Pleosporomycetidae</taxon>
        <taxon>Pleosporales</taxon>
        <taxon>Tetraplosphaeriaceae</taxon>
        <taxon>Polyplosphaeria</taxon>
    </lineage>
</organism>
<evidence type="ECO:0000313" key="11">
    <source>
        <dbReference type="Proteomes" id="UP000799444"/>
    </source>
</evidence>
<keyword evidence="11" id="KW-1185">Reference proteome</keyword>
<keyword evidence="6 8" id="KW-1133">Transmembrane helix</keyword>
<evidence type="ECO:0000256" key="2">
    <source>
        <dbReference type="ARBA" id="ARBA00005179"/>
    </source>
</evidence>
<feature type="domain" description="Wax synthase" evidence="9">
    <location>
        <begin position="225"/>
        <end position="317"/>
    </location>
</feature>
<protein>
    <recommendedName>
        <fullName evidence="9">Wax synthase domain-containing protein</fullName>
    </recommendedName>
</protein>
<evidence type="ECO:0000256" key="1">
    <source>
        <dbReference type="ARBA" id="ARBA00004141"/>
    </source>
</evidence>
<evidence type="ECO:0000313" key="10">
    <source>
        <dbReference type="EMBL" id="KAF2733410.1"/>
    </source>
</evidence>
<dbReference type="EMBL" id="ML996161">
    <property type="protein sequence ID" value="KAF2733410.1"/>
    <property type="molecule type" value="Genomic_DNA"/>
</dbReference>
<comment type="caution">
    <text evidence="10">The sequence shown here is derived from an EMBL/GenBank/DDBJ whole genome shotgun (WGS) entry which is preliminary data.</text>
</comment>
<evidence type="ECO:0000256" key="7">
    <source>
        <dbReference type="ARBA" id="ARBA00023136"/>
    </source>
</evidence>
<dbReference type="PANTHER" id="PTHR31595:SF57">
    <property type="entry name" value="OS04G0481900 PROTEIN"/>
    <property type="match status" value="1"/>
</dbReference>
<dbReference type="OrthoDB" id="1077582at2759"/>
<dbReference type="Proteomes" id="UP000799444">
    <property type="component" value="Unassembled WGS sequence"/>
</dbReference>